<dbReference type="KEGG" id="hadh:FRZ61_39120"/>
<dbReference type="AlphaFoldDB" id="A0A5J6N2K2"/>
<evidence type="ECO:0000313" key="2">
    <source>
        <dbReference type="Proteomes" id="UP000325797"/>
    </source>
</evidence>
<sequence>MPMTFYPGDALKAGGGILADNDGLVAVNVVQDRELITGQNPRSDHDIAKQFVEALHRERVQMRAS</sequence>
<gene>
    <name evidence="1" type="ORF">FRZ61_39120</name>
</gene>
<dbReference type="EMBL" id="CP042582">
    <property type="protein sequence ID" value="QEX23971.1"/>
    <property type="molecule type" value="Genomic_DNA"/>
</dbReference>
<name>A0A5J6N2K2_9PROT</name>
<dbReference type="InterPro" id="IPR029062">
    <property type="entry name" value="Class_I_gatase-like"/>
</dbReference>
<dbReference type="SUPFAM" id="SSF52317">
    <property type="entry name" value="Class I glutamine amidotransferase-like"/>
    <property type="match status" value="1"/>
</dbReference>
<evidence type="ECO:0008006" key="3">
    <source>
        <dbReference type="Google" id="ProtNLM"/>
    </source>
</evidence>
<organism evidence="1 2">
    <name type="scientific">Hypericibacter adhaerens</name>
    <dbReference type="NCBI Taxonomy" id="2602016"/>
    <lineage>
        <taxon>Bacteria</taxon>
        <taxon>Pseudomonadati</taxon>
        <taxon>Pseudomonadota</taxon>
        <taxon>Alphaproteobacteria</taxon>
        <taxon>Rhodospirillales</taxon>
        <taxon>Dongiaceae</taxon>
        <taxon>Hypericibacter</taxon>
    </lineage>
</organism>
<keyword evidence="2" id="KW-1185">Reference proteome</keyword>
<dbReference type="Proteomes" id="UP000325797">
    <property type="component" value="Chromosome"/>
</dbReference>
<reference evidence="1 2" key="1">
    <citation type="submission" date="2019-08" db="EMBL/GenBank/DDBJ databases">
        <title>Hyperibacter terrae gen. nov., sp. nov. and Hyperibacter viscosus sp. nov., two new members in the family Rhodospirillaceae isolated from the rhizosphere of Hypericum perforatum.</title>
        <authorList>
            <person name="Noviana Z."/>
        </authorList>
    </citation>
    <scope>NUCLEOTIDE SEQUENCE [LARGE SCALE GENOMIC DNA]</scope>
    <source>
        <strain evidence="1 2">R5959</strain>
    </source>
</reference>
<evidence type="ECO:0000313" key="1">
    <source>
        <dbReference type="EMBL" id="QEX23971.1"/>
    </source>
</evidence>
<dbReference type="Gene3D" id="3.40.50.880">
    <property type="match status" value="1"/>
</dbReference>
<accession>A0A5J6N2K2</accession>
<protein>
    <recommendedName>
        <fullName evidence="3">DJ-1/PfpI domain-containing protein</fullName>
    </recommendedName>
</protein>
<proteinExistence type="predicted"/>